<dbReference type="VEuPathDB" id="FungiDB:MYCTH_2094591"/>
<dbReference type="InterPro" id="IPR011032">
    <property type="entry name" value="GroES-like_sf"/>
</dbReference>
<dbReference type="PANTHER" id="PTHR45348">
    <property type="entry name" value="HYPOTHETICAL OXIDOREDUCTASE (EUROFUNG)"/>
    <property type="match status" value="1"/>
</dbReference>
<dbReference type="PANTHER" id="PTHR45348:SF2">
    <property type="entry name" value="ZINC-TYPE ALCOHOL DEHYDROGENASE-LIKE PROTEIN C2E1P3.01"/>
    <property type="match status" value="1"/>
</dbReference>
<dbReference type="Proteomes" id="UP000007322">
    <property type="component" value="Chromosome 4"/>
</dbReference>
<dbReference type="SUPFAM" id="SSF50129">
    <property type="entry name" value="GroES-like"/>
    <property type="match status" value="1"/>
</dbReference>
<sequence>MSGTTANLAAVLPSAGSSLVIQERQIPSPGPDEVLIRNYAIAVNPADWKRQFLGMYISSYPVILGMDVAGVVEAVGSDVTLFKKGDRVLGSAPGTITNNPDQSGFQKYTVVQATATTKLPDAISFTQAATLPSAVLTATVTLFSALDVPLLPPSPQGEPSSSGGGKGKGKGGTGILVWSGASSTGNATIQLARRAGLTVFATASPRHHAAVRALGAAEVVDYRSPTAARDLAAAARRAGVDVRLAVDPLSTAETLPLVLAALAELSSASGSSGPSGPSGPSGRKKLRLAHLGPWPDQVERPADVDAVPVRALDAWTSRRDLAARVFNDLLGTWLETGEFVPQTPRVVDGGLEGLQTALETLRNGVSGEKLVVEV</sequence>
<evidence type="ECO:0000313" key="5">
    <source>
        <dbReference type="EMBL" id="AEO59416.1"/>
    </source>
</evidence>
<evidence type="ECO:0000259" key="4">
    <source>
        <dbReference type="SMART" id="SM00829"/>
    </source>
</evidence>
<dbReference type="SMART" id="SM00829">
    <property type="entry name" value="PKS_ER"/>
    <property type="match status" value="1"/>
</dbReference>
<dbReference type="CDD" id="cd08249">
    <property type="entry name" value="enoyl_reductase_like"/>
    <property type="match status" value="1"/>
</dbReference>
<dbReference type="InterPro" id="IPR047122">
    <property type="entry name" value="Trans-enoyl_RdTase-like"/>
</dbReference>
<dbReference type="HOGENOM" id="CLU_026673_16_5_1"/>
<dbReference type="InterPro" id="IPR013154">
    <property type="entry name" value="ADH-like_N"/>
</dbReference>
<dbReference type="STRING" id="573729.G2QGK6"/>
<dbReference type="RefSeq" id="XP_003664661.1">
    <property type="nucleotide sequence ID" value="XM_003664613.1"/>
</dbReference>
<dbReference type="OrthoDB" id="10257049at2759"/>
<dbReference type="InParanoid" id="G2QGK6"/>
<dbReference type="Pfam" id="PF08240">
    <property type="entry name" value="ADH_N"/>
    <property type="match status" value="1"/>
</dbReference>
<dbReference type="Gene3D" id="3.40.50.720">
    <property type="entry name" value="NAD(P)-binding Rossmann-like Domain"/>
    <property type="match status" value="1"/>
</dbReference>
<evidence type="ECO:0000256" key="2">
    <source>
        <dbReference type="ARBA" id="ARBA00023002"/>
    </source>
</evidence>
<comment type="similarity">
    <text evidence="1">Belongs to the zinc-containing alcohol dehydrogenase family.</text>
</comment>
<keyword evidence="6" id="KW-1185">Reference proteome</keyword>
<protein>
    <recommendedName>
        <fullName evidence="4">Enoyl reductase (ER) domain-containing protein</fullName>
    </recommendedName>
</protein>
<dbReference type="GO" id="GO:0016651">
    <property type="term" value="F:oxidoreductase activity, acting on NAD(P)H"/>
    <property type="evidence" value="ECO:0007669"/>
    <property type="project" value="InterPro"/>
</dbReference>
<accession>G2QGK6</accession>
<evidence type="ECO:0000256" key="1">
    <source>
        <dbReference type="ARBA" id="ARBA00008072"/>
    </source>
</evidence>
<organism evidence="5 6">
    <name type="scientific">Thermothelomyces thermophilus (strain ATCC 42464 / BCRC 31852 / DSM 1799)</name>
    <name type="common">Sporotrichum thermophile</name>
    <dbReference type="NCBI Taxonomy" id="573729"/>
    <lineage>
        <taxon>Eukaryota</taxon>
        <taxon>Fungi</taxon>
        <taxon>Dikarya</taxon>
        <taxon>Ascomycota</taxon>
        <taxon>Pezizomycotina</taxon>
        <taxon>Sordariomycetes</taxon>
        <taxon>Sordariomycetidae</taxon>
        <taxon>Sordariales</taxon>
        <taxon>Chaetomiaceae</taxon>
        <taxon>Thermothelomyces</taxon>
    </lineage>
</organism>
<dbReference type="OMA" id="DWKRQAW"/>
<feature type="compositionally biased region" description="Low complexity" evidence="3">
    <location>
        <begin position="267"/>
        <end position="281"/>
    </location>
</feature>
<dbReference type="GeneID" id="11506432"/>
<name>G2QGK6_THET4</name>
<dbReference type="InterPro" id="IPR036291">
    <property type="entry name" value="NAD(P)-bd_dom_sf"/>
</dbReference>
<gene>
    <name evidence="5" type="ORF">MYCTH_2094591</name>
</gene>
<dbReference type="AlphaFoldDB" id="G2QGK6"/>
<dbReference type="Gene3D" id="3.90.180.10">
    <property type="entry name" value="Medium-chain alcohol dehydrogenases, catalytic domain"/>
    <property type="match status" value="1"/>
</dbReference>
<evidence type="ECO:0000313" key="6">
    <source>
        <dbReference type="Proteomes" id="UP000007322"/>
    </source>
</evidence>
<dbReference type="eggNOG" id="KOG1198">
    <property type="taxonomic scope" value="Eukaryota"/>
</dbReference>
<dbReference type="InterPro" id="IPR020843">
    <property type="entry name" value="ER"/>
</dbReference>
<feature type="region of interest" description="Disordered" evidence="3">
    <location>
        <begin position="151"/>
        <end position="170"/>
    </location>
</feature>
<reference evidence="5 6" key="1">
    <citation type="journal article" date="2011" name="Nat. Biotechnol.">
        <title>Comparative genomic analysis of the thermophilic biomass-degrading fungi Myceliophthora thermophila and Thielavia terrestris.</title>
        <authorList>
            <person name="Berka R.M."/>
            <person name="Grigoriev I.V."/>
            <person name="Otillar R."/>
            <person name="Salamov A."/>
            <person name="Grimwood J."/>
            <person name="Reid I."/>
            <person name="Ishmael N."/>
            <person name="John T."/>
            <person name="Darmond C."/>
            <person name="Moisan M.-C."/>
            <person name="Henrissat B."/>
            <person name="Coutinho P.M."/>
            <person name="Lombard V."/>
            <person name="Natvig D.O."/>
            <person name="Lindquist E."/>
            <person name="Schmutz J."/>
            <person name="Lucas S."/>
            <person name="Harris P."/>
            <person name="Powlowski J."/>
            <person name="Bellemare A."/>
            <person name="Taylor D."/>
            <person name="Butler G."/>
            <person name="de Vries R.P."/>
            <person name="Allijn I.E."/>
            <person name="van den Brink J."/>
            <person name="Ushinsky S."/>
            <person name="Storms R."/>
            <person name="Powell A.J."/>
            <person name="Paulsen I.T."/>
            <person name="Elbourne L.D.H."/>
            <person name="Baker S.E."/>
            <person name="Magnuson J."/>
            <person name="LaBoissiere S."/>
            <person name="Clutterbuck A.J."/>
            <person name="Martinez D."/>
            <person name="Wogulis M."/>
            <person name="de Leon A.L."/>
            <person name="Rey M.W."/>
            <person name="Tsang A."/>
        </authorList>
    </citation>
    <scope>NUCLEOTIDE SEQUENCE [LARGE SCALE GENOMIC DNA]</scope>
    <source>
        <strain evidence="6">ATCC 42464 / BCRC 31852 / DSM 1799</strain>
    </source>
</reference>
<evidence type="ECO:0000256" key="3">
    <source>
        <dbReference type="SAM" id="MobiDB-lite"/>
    </source>
</evidence>
<proteinExistence type="inferred from homology"/>
<dbReference type="SUPFAM" id="SSF51735">
    <property type="entry name" value="NAD(P)-binding Rossmann-fold domains"/>
    <property type="match status" value="1"/>
</dbReference>
<keyword evidence="2" id="KW-0560">Oxidoreductase</keyword>
<feature type="domain" description="Enoyl reductase (ER)" evidence="4">
    <location>
        <begin position="16"/>
        <end position="372"/>
    </location>
</feature>
<dbReference type="EMBL" id="CP003005">
    <property type="protein sequence ID" value="AEO59416.1"/>
    <property type="molecule type" value="Genomic_DNA"/>
</dbReference>
<dbReference type="KEGG" id="mtm:MYCTH_2094591"/>
<feature type="region of interest" description="Disordered" evidence="3">
    <location>
        <begin position="267"/>
        <end position="287"/>
    </location>
</feature>